<accession>A0ACC1D4K9</accession>
<reference evidence="1 2" key="1">
    <citation type="journal article" date="2021" name="Front. Genet.">
        <title>Chromosome-Level Genome Assembly Reveals Significant Gene Expansion in the Toll and IMD Signaling Pathways of Dendrolimus kikuchii.</title>
        <authorList>
            <person name="Zhou J."/>
            <person name="Wu P."/>
            <person name="Xiong Z."/>
            <person name="Liu N."/>
            <person name="Zhao N."/>
            <person name="Ji M."/>
            <person name="Qiu Y."/>
            <person name="Yang B."/>
        </authorList>
    </citation>
    <scope>NUCLEOTIDE SEQUENCE [LARGE SCALE GENOMIC DNA]</scope>
    <source>
        <strain evidence="1">Ann1</strain>
    </source>
</reference>
<name>A0ACC1D4K9_9NEOP</name>
<keyword evidence="2" id="KW-1185">Reference proteome</keyword>
<protein>
    <submittedName>
        <fullName evidence="1">Uncharacterized protein</fullName>
    </submittedName>
</protein>
<gene>
    <name evidence="1" type="ORF">K1T71_005575</name>
</gene>
<evidence type="ECO:0000313" key="1">
    <source>
        <dbReference type="EMBL" id="KAJ0178800.1"/>
    </source>
</evidence>
<evidence type="ECO:0000313" key="2">
    <source>
        <dbReference type="Proteomes" id="UP000824533"/>
    </source>
</evidence>
<proteinExistence type="predicted"/>
<organism evidence="1 2">
    <name type="scientific">Dendrolimus kikuchii</name>
    <dbReference type="NCBI Taxonomy" id="765133"/>
    <lineage>
        <taxon>Eukaryota</taxon>
        <taxon>Metazoa</taxon>
        <taxon>Ecdysozoa</taxon>
        <taxon>Arthropoda</taxon>
        <taxon>Hexapoda</taxon>
        <taxon>Insecta</taxon>
        <taxon>Pterygota</taxon>
        <taxon>Neoptera</taxon>
        <taxon>Endopterygota</taxon>
        <taxon>Lepidoptera</taxon>
        <taxon>Glossata</taxon>
        <taxon>Ditrysia</taxon>
        <taxon>Bombycoidea</taxon>
        <taxon>Lasiocampidae</taxon>
        <taxon>Dendrolimus</taxon>
    </lineage>
</organism>
<dbReference type="EMBL" id="CM034395">
    <property type="protein sequence ID" value="KAJ0178800.1"/>
    <property type="molecule type" value="Genomic_DNA"/>
</dbReference>
<comment type="caution">
    <text evidence="1">The sequence shown here is derived from an EMBL/GenBank/DDBJ whole genome shotgun (WGS) entry which is preliminary data.</text>
</comment>
<dbReference type="Proteomes" id="UP000824533">
    <property type="component" value="Linkage Group LG09"/>
</dbReference>
<sequence>MEISLRNTYNNCKKFSEKRLLKQVVTTKGRTGANGEVLGLKGPVRVTIKEKLENKKTKEEIEKFFIRVDVSMCTAGKRECKTKEKKKCQIRYTKEMLSGHYRKRARRRGFHLVTQIGIFYAKNRTTRNRLLSATNHGNENFEADVSSNMK</sequence>